<dbReference type="Pfam" id="PF00051">
    <property type="entry name" value="Kringle"/>
    <property type="match status" value="2"/>
</dbReference>
<dbReference type="PROSITE" id="PS50261">
    <property type="entry name" value="G_PROTEIN_RECEP_F2_4"/>
    <property type="match status" value="1"/>
</dbReference>
<dbReference type="CDD" id="cd00087">
    <property type="entry name" value="FReD"/>
    <property type="match status" value="1"/>
</dbReference>
<gene>
    <name evidence="15" type="ORF">BRAFLDRAFT_87598</name>
</gene>
<accession>C3Z847</accession>
<dbReference type="SUPFAM" id="SSF56496">
    <property type="entry name" value="Fibrinogen C-terminal domain-like"/>
    <property type="match status" value="1"/>
</dbReference>
<dbReference type="PROSITE" id="PS50068">
    <property type="entry name" value="LDLRA_2"/>
    <property type="match status" value="2"/>
</dbReference>
<keyword evidence="2 7" id="KW-0420">Kringle</keyword>
<feature type="disulfide bond" evidence="8">
    <location>
        <begin position="223"/>
        <end position="238"/>
    </location>
</feature>
<evidence type="ECO:0000259" key="14">
    <source>
        <dbReference type="PROSITE" id="PS51406"/>
    </source>
</evidence>
<dbReference type="InterPro" id="IPR008979">
    <property type="entry name" value="Galactose-bd-like_sf"/>
</dbReference>
<keyword evidence="4 10" id="KW-1133">Transmembrane helix</keyword>
<feature type="region of interest" description="Disordered" evidence="9">
    <location>
        <begin position="909"/>
        <end position="938"/>
    </location>
</feature>
<dbReference type="Gene3D" id="4.10.400.10">
    <property type="entry name" value="Low-density Lipoprotein Receptor"/>
    <property type="match status" value="1"/>
</dbReference>
<dbReference type="PANTHER" id="PTHR20851:SF0">
    <property type="entry name" value="APOLIPOPROTEIN(A)"/>
    <property type="match status" value="1"/>
</dbReference>
<feature type="domain" description="Kringle" evidence="12">
    <location>
        <begin position="241"/>
        <end position="317"/>
    </location>
</feature>
<protein>
    <recommendedName>
        <fullName evidence="16">G-protein coupled receptors family 2 profile 2 domain-containing protein</fullName>
    </recommendedName>
</protein>
<evidence type="ECO:0000259" key="13">
    <source>
        <dbReference type="PROSITE" id="PS50261"/>
    </source>
</evidence>
<feature type="disulfide bond" evidence="8">
    <location>
        <begin position="211"/>
        <end position="229"/>
    </location>
</feature>
<feature type="signal peptide" evidence="11">
    <location>
        <begin position="1"/>
        <end position="26"/>
    </location>
</feature>
<feature type="disulfide bond" evidence="8">
    <location>
        <begin position="191"/>
        <end position="206"/>
    </location>
</feature>
<evidence type="ECO:0000256" key="3">
    <source>
        <dbReference type="ARBA" id="ARBA00022692"/>
    </source>
</evidence>
<dbReference type="InterPro" id="IPR017981">
    <property type="entry name" value="GPCR_2-like_7TM"/>
</dbReference>
<feature type="chain" id="PRO_5002936073" description="G-protein coupled receptors family 2 profile 2 domain-containing protein" evidence="11">
    <location>
        <begin position="27"/>
        <end position="1325"/>
    </location>
</feature>
<dbReference type="CDD" id="cd00108">
    <property type="entry name" value="KR"/>
    <property type="match status" value="2"/>
</dbReference>
<dbReference type="PANTHER" id="PTHR20851">
    <property type="entry name" value="DORSAL INTERACTING PROTEIN 3"/>
    <property type="match status" value="1"/>
</dbReference>
<proteinExistence type="predicted"/>
<evidence type="ECO:0000259" key="12">
    <source>
        <dbReference type="PROSITE" id="PS50070"/>
    </source>
</evidence>
<feature type="disulfide bond" evidence="7">
    <location>
        <begin position="374"/>
        <end position="397"/>
    </location>
</feature>
<feature type="compositionally biased region" description="Basic and acidic residues" evidence="9">
    <location>
        <begin position="1057"/>
        <end position="1074"/>
    </location>
</feature>
<feature type="transmembrane region" description="Helical" evidence="10">
    <location>
        <begin position="649"/>
        <end position="670"/>
    </location>
</feature>
<dbReference type="Gene3D" id="1.20.1070.10">
    <property type="entry name" value="Rhodopsin 7-helix transmembrane proteins"/>
    <property type="match status" value="1"/>
</dbReference>
<dbReference type="Pfam" id="PF00002">
    <property type="entry name" value="7tm_2"/>
    <property type="match status" value="1"/>
</dbReference>
<dbReference type="Pfam" id="PF00147">
    <property type="entry name" value="Fibrinogen_C"/>
    <property type="match status" value="1"/>
</dbReference>
<evidence type="ECO:0000313" key="15">
    <source>
        <dbReference type="EMBL" id="EEN51361.1"/>
    </source>
</evidence>
<evidence type="ECO:0000256" key="7">
    <source>
        <dbReference type="PROSITE-ProRule" id="PRU00121"/>
    </source>
</evidence>
<feature type="domain" description="Kringle" evidence="12">
    <location>
        <begin position="346"/>
        <end position="402"/>
    </location>
</feature>
<dbReference type="Gene3D" id="2.40.20.10">
    <property type="entry name" value="Plasminogen Kringle 4"/>
    <property type="match status" value="2"/>
</dbReference>
<feature type="transmembrane region" description="Helical" evidence="10">
    <location>
        <begin position="736"/>
        <end position="757"/>
    </location>
</feature>
<dbReference type="SUPFAM" id="SSF57424">
    <property type="entry name" value="LDL receptor-like module"/>
    <property type="match status" value="2"/>
</dbReference>
<organism>
    <name type="scientific">Branchiostoma floridae</name>
    <name type="common">Florida lancelet</name>
    <name type="synonym">Amphioxus</name>
    <dbReference type="NCBI Taxonomy" id="7739"/>
    <lineage>
        <taxon>Eukaryota</taxon>
        <taxon>Metazoa</taxon>
        <taxon>Chordata</taxon>
        <taxon>Cephalochordata</taxon>
        <taxon>Leptocardii</taxon>
        <taxon>Amphioxiformes</taxon>
        <taxon>Branchiostomatidae</taxon>
        <taxon>Branchiostoma</taxon>
    </lineage>
</organism>
<feature type="transmembrane region" description="Helical" evidence="10">
    <location>
        <begin position="547"/>
        <end position="569"/>
    </location>
</feature>
<name>C3Z847_BRAFL</name>
<dbReference type="InParanoid" id="C3Z847"/>
<evidence type="ECO:0000256" key="4">
    <source>
        <dbReference type="ARBA" id="ARBA00022989"/>
    </source>
</evidence>
<comment type="subcellular location">
    <subcellularLocation>
        <location evidence="1">Membrane</location>
        <topology evidence="1">Multi-pass membrane protein</topology>
    </subcellularLocation>
</comment>
<dbReference type="InterPro" id="IPR036056">
    <property type="entry name" value="Fibrinogen-like_C"/>
</dbReference>
<dbReference type="CDD" id="cd00112">
    <property type="entry name" value="LDLa"/>
    <property type="match status" value="2"/>
</dbReference>
<evidence type="ECO:0000256" key="8">
    <source>
        <dbReference type="PROSITE-ProRule" id="PRU00124"/>
    </source>
</evidence>
<feature type="compositionally biased region" description="Acidic residues" evidence="9">
    <location>
        <begin position="1043"/>
        <end position="1056"/>
    </location>
</feature>
<comment type="caution">
    <text evidence="7">Lacks conserved residue(s) required for the propagation of feature annotation.</text>
</comment>
<dbReference type="InterPro" id="IPR014716">
    <property type="entry name" value="Fibrinogen_a/b/g_C_1"/>
</dbReference>
<evidence type="ECO:0000256" key="11">
    <source>
        <dbReference type="SAM" id="SignalP"/>
    </source>
</evidence>
<evidence type="ECO:0000256" key="9">
    <source>
        <dbReference type="SAM" id="MobiDB-lite"/>
    </source>
</evidence>
<feature type="transmembrane region" description="Helical" evidence="10">
    <location>
        <begin position="614"/>
        <end position="637"/>
    </location>
</feature>
<evidence type="ECO:0000256" key="2">
    <source>
        <dbReference type="ARBA" id="ARBA00022572"/>
    </source>
</evidence>
<evidence type="ECO:0008006" key="16">
    <source>
        <dbReference type="Google" id="ProtNLM"/>
    </source>
</evidence>
<feature type="disulfide bond" evidence="7">
    <location>
        <begin position="260"/>
        <end position="299"/>
    </location>
</feature>
<dbReference type="PRINTS" id="PR00261">
    <property type="entry name" value="LDLRECEPTOR"/>
</dbReference>
<dbReference type="GO" id="GO:0007166">
    <property type="term" value="P:cell surface receptor signaling pathway"/>
    <property type="evidence" value="ECO:0007669"/>
    <property type="project" value="InterPro"/>
</dbReference>
<dbReference type="FunFam" id="2.40.20.10:FF:000039">
    <property type="entry name" value="Metalloendopeptidase"/>
    <property type="match status" value="1"/>
</dbReference>
<dbReference type="PROSITE" id="PS00021">
    <property type="entry name" value="KRINGLE_1"/>
    <property type="match status" value="2"/>
</dbReference>
<dbReference type="InterPro" id="IPR000001">
    <property type="entry name" value="Kringle"/>
</dbReference>
<evidence type="ECO:0000256" key="10">
    <source>
        <dbReference type="SAM" id="Phobius"/>
    </source>
</evidence>
<sequence>MGNLSPTIPSLVLMCGLCCCVQHAFALSGGWVETDPTWVTTDEWEGEDGVRRVAGYVLDNNFNTSWRGDDDADVWSLTFDLQRSMTLSRVRLWLVDPPHAGINLLVNDIITVWRQAGQRWTEVTVNKKESGSEIDLTGLLTSAQVWRLQFSKIRHVVFRKEIREIKFFQACSGFERTVCTDGACDVHEVACDGTVDCDDGSDENNCAASVCDNGALFHPATRCDGRDDCGDNSDEKNCACYYLRDKGRSYRGLANRDRTCQFWTSQYPHTHNHTPEAYPSAVLERNYCRNPDGKDRPWCYTNNPLIRWMYCEEVFACDAPPTRCFYAVDRGRSYAGQIDKAGDRVCQRWESQSPHSHPHTPQAYPDAGLEENYCRNPDNKERPWCYTTDPIRRWDYCNVMKCADPFVSRCVTECSPEKCKCDNDCVFFGDCCIHYENGDNSANQCPIDTLYDPFAETCRAFSSNSRSHGTSNKTILLQNCSEPALTFTAEEFRVLPNGSVHLLSSNVSCPDEQVVILNTTASICGKCVLQHFVNNTQIINSQDPYQGWLTLGLVIASAVAVLGYVVFRFRSGQLKKVPEQLKVQMMLCMVLAEGMFVARVWVPLGQACVVFAIFLHYFMLTAFTSMNALAMDLCLTFRDDLERIELYKYVLYTWLMPVPVVVVTVIVDFSNSVRVGYGENCWIGNPTSSLVSFGVPVICALLVNAVLVTFVLLAIRRSFEIANAALARSNSSKAWVYIRISCLMGFTWILGFIYPFANSRAVEYIFIVLNASQGLLLTLILAITSEVVQNWKAAIRARFGLVEPNQNTAVTATASNQQTTASKTGGKAGGASCTIDIPMTTFAEVKENRASLHHDGPHDGSVRTATASNFRYVAGDTEATARETHFAAQVPLGPFAEVKECSAPLQLDELHKDSGQNTTASDKQTIEGKTEATVGPDAADASTSFVDVEKNRASVQLDEPHQDSGRTTIAINLQTNGEKSEATAVAVDSLLHPDVGTPQAICRDFVEMLQKHGVDCESLNVLVGKTADVGLTPVLTEPRQSEQAEEESPPTFNDEEEGKRDGVRGYKQQRHPDNSHPSSTKKLTRTNYLQDCSQLYNAGFTTDGMYSIKPVNVENPISVYCDQTTDRGGWTVIQRRFNGSLELFRFMGAYKGGFGYTTGEYWLGLDNIHALTTQNSYELYIVLEDWDRNVKYAKYSTFSVGPGDGYALTIGGFSGNAGDGFGTGLPSSRYNINGTKFSTRSDAQDVGSVPKWADVCGGGWWYSSDGCYCNLNGPYFRDSTDSPFTSYNGYGVLWWSFNYNSYYSLRKTKMMVRPVYFSTKMTNRN</sequence>
<dbReference type="PROSITE" id="PS51406">
    <property type="entry name" value="FIBRINOGEN_C_2"/>
    <property type="match status" value="1"/>
</dbReference>
<dbReference type="eggNOG" id="KOG4193">
    <property type="taxonomic scope" value="Eukaryota"/>
</dbReference>
<dbReference type="InterPro" id="IPR036055">
    <property type="entry name" value="LDL_receptor-like_sf"/>
</dbReference>
<dbReference type="SUPFAM" id="SSF57440">
    <property type="entry name" value="Kringle-like"/>
    <property type="match status" value="2"/>
</dbReference>
<evidence type="ECO:0000256" key="1">
    <source>
        <dbReference type="ARBA" id="ARBA00004141"/>
    </source>
</evidence>
<dbReference type="InterPro" id="IPR018056">
    <property type="entry name" value="Kringle_CS"/>
</dbReference>
<dbReference type="PROSITE" id="PS50070">
    <property type="entry name" value="KRINGLE_2"/>
    <property type="match status" value="2"/>
</dbReference>
<feature type="transmembrane region" description="Helical" evidence="10">
    <location>
        <begin position="581"/>
        <end position="602"/>
    </location>
</feature>
<dbReference type="InterPro" id="IPR002172">
    <property type="entry name" value="LDrepeatLR_classA_rpt"/>
</dbReference>
<dbReference type="CDD" id="cd15039">
    <property type="entry name" value="7tmB3_Methuselah-like"/>
    <property type="match status" value="1"/>
</dbReference>
<dbReference type="SMART" id="SM00130">
    <property type="entry name" value="KR"/>
    <property type="match status" value="2"/>
</dbReference>
<feature type="disulfide bond" evidence="7">
    <location>
        <begin position="288"/>
        <end position="311"/>
    </location>
</feature>
<feature type="domain" description="G-protein coupled receptors family 2 profile 2" evidence="13">
    <location>
        <begin position="554"/>
        <end position="785"/>
    </location>
</feature>
<keyword evidence="11" id="KW-0732">Signal</keyword>
<dbReference type="GO" id="GO:0004930">
    <property type="term" value="F:G protein-coupled receptor activity"/>
    <property type="evidence" value="ECO:0007669"/>
    <property type="project" value="InterPro"/>
</dbReference>
<dbReference type="FunFam" id="1.20.1070.10:FF:000428">
    <property type="entry name" value="Uncharacterized protein"/>
    <property type="match status" value="1"/>
</dbReference>
<feature type="transmembrane region" description="Helical" evidence="10">
    <location>
        <begin position="690"/>
        <end position="715"/>
    </location>
</feature>
<keyword evidence="5 10" id="KW-0472">Membrane</keyword>
<dbReference type="SUPFAM" id="SSF49785">
    <property type="entry name" value="Galactose-binding domain-like"/>
    <property type="match status" value="1"/>
</dbReference>
<feature type="region of interest" description="Disordered" evidence="9">
    <location>
        <begin position="1036"/>
        <end position="1083"/>
    </location>
</feature>
<feature type="disulfide bond" evidence="7">
    <location>
        <begin position="346"/>
        <end position="385"/>
    </location>
</feature>
<keyword evidence="3 10" id="KW-0812">Transmembrane</keyword>
<dbReference type="FunFam" id="2.40.20.10:FF:000027">
    <property type="entry name" value="Uncharacterized protein"/>
    <property type="match status" value="1"/>
</dbReference>
<dbReference type="InterPro" id="IPR013806">
    <property type="entry name" value="Kringle-like"/>
</dbReference>
<feature type="disulfide bond" evidence="8">
    <location>
        <begin position="179"/>
        <end position="197"/>
    </location>
</feature>
<dbReference type="NCBIfam" id="NF040941">
    <property type="entry name" value="GGGWT_bact"/>
    <property type="match status" value="1"/>
</dbReference>
<dbReference type="Gene3D" id="3.90.215.10">
    <property type="entry name" value="Gamma Fibrinogen, chain A, domain 1"/>
    <property type="match status" value="1"/>
</dbReference>
<dbReference type="SMART" id="SM00186">
    <property type="entry name" value="FBG"/>
    <property type="match status" value="1"/>
</dbReference>
<feature type="domain" description="Fibrinogen C-terminal" evidence="14">
    <location>
        <begin position="1083"/>
        <end position="1316"/>
    </location>
</feature>
<reference evidence="15" key="1">
    <citation type="journal article" date="2008" name="Nature">
        <title>The amphioxus genome and the evolution of the chordate karyotype.</title>
        <authorList>
            <consortium name="US DOE Joint Genome Institute (JGI-PGF)"/>
            <person name="Putnam N.H."/>
            <person name="Butts T."/>
            <person name="Ferrier D.E.K."/>
            <person name="Furlong R.F."/>
            <person name="Hellsten U."/>
            <person name="Kawashima T."/>
            <person name="Robinson-Rechavi M."/>
            <person name="Shoguchi E."/>
            <person name="Terry A."/>
            <person name="Yu J.-K."/>
            <person name="Benito-Gutierrez E.L."/>
            <person name="Dubchak I."/>
            <person name="Garcia-Fernandez J."/>
            <person name="Gibson-Brown J.J."/>
            <person name="Grigoriev I.V."/>
            <person name="Horton A.C."/>
            <person name="de Jong P.J."/>
            <person name="Jurka J."/>
            <person name="Kapitonov V.V."/>
            <person name="Kohara Y."/>
            <person name="Kuroki Y."/>
            <person name="Lindquist E."/>
            <person name="Lucas S."/>
            <person name="Osoegawa K."/>
            <person name="Pennacchio L.A."/>
            <person name="Salamov A.A."/>
            <person name="Satou Y."/>
            <person name="Sauka-Spengler T."/>
            <person name="Schmutz J."/>
            <person name="Shin-I T."/>
            <person name="Toyoda A."/>
            <person name="Bronner-Fraser M."/>
            <person name="Fujiyama A."/>
            <person name="Holland L.Z."/>
            <person name="Holland P.W.H."/>
            <person name="Satoh N."/>
            <person name="Rokhsar D.S."/>
        </authorList>
    </citation>
    <scope>NUCLEOTIDE SEQUENCE [LARGE SCALE GENOMIC DNA]</scope>
    <source>
        <strain evidence="15">S238N-H82</strain>
        <tissue evidence="15">Testes</tissue>
    </source>
</reference>
<dbReference type="InterPro" id="IPR000832">
    <property type="entry name" value="GPCR_2_secretin-like"/>
</dbReference>
<dbReference type="PRINTS" id="PR00018">
    <property type="entry name" value="KRINGLE"/>
</dbReference>
<dbReference type="InterPro" id="IPR038178">
    <property type="entry name" value="Kringle_sf"/>
</dbReference>
<keyword evidence="6 7" id="KW-1015">Disulfide bond</keyword>
<dbReference type="EMBL" id="GG666592">
    <property type="protein sequence ID" value="EEN51361.1"/>
    <property type="molecule type" value="Genomic_DNA"/>
</dbReference>
<dbReference type="SMART" id="SM00192">
    <property type="entry name" value="LDLa"/>
    <property type="match status" value="2"/>
</dbReference>
<dbReference type="GO" id="GO:0016020">
    <property type="term" value="C:membrane"/>
    <property type="evidence" value="ECO:0007669"/>
    <property type="project" value="UniProtKB-SubCell"/>
</dbReference>
<dbReference type="InterPro" id="IPR002181">
    <property type="entry name" value="Fibrinogen_a/b/g_C_dom"/>
</dbReference>
<evidence type="ECO:0000256" key="5">
    <source>
        <dbReference type="ARBA" id="ARBA00023136"/>
    </source>
</evidence>
<evidence type="ECO:0000256" key="6">
    <source>
        <dbReference type="ARBA" id="ARBA00023157"/>
    </source>
</evidence>
<dbReference type="eggNOG" id="KOG2579">
    <property type="taxonomic scope" value="Eukaryota"/>
</dbReference>